<comment type="catalytic activity">
    <reaction evidence="7">
        <text>N(6)-methyl-AMP + H2O + H(+) = IMP + methylamine</text>
        <dbReference type="Rhea" id="RHEA:16001"/>
        <dbReference type="ChEBI" id="CHEBI:15377"/>
        <dbReference type="ChEBI" id="CHEBI:15378"/>
        <dbReference type="ChEBI" id="CHEBI:58053"/>
        <dbReference type="ChEBI" id="CHEBI:59338"/>
        <dbReference type="ChEBI" id="CHEBI:144842"/>
    </reaction>
    <physiologicalReaction direction="left-to-right" evidence="7">
        <dbReference type="Rhea" id="RHEA:16002"/>
    </physiologicalReaction>
</comment>
<evidence type="ECO:0000256" key="5">
    <source>
        <dbReference type="ARBA" id="ARBA00022833"/>
    </source>
</evidence>
<feature type="region of interest" description="Disordered" evidence="9">
    <location>
        <begin position="319"/>
        <end position="355"/>
    </location>
</feature>
<dbReference type="InterPro" id="IPR006330">
    <property type="entry name" value="Ado/ade_deaminase"/>
</dbReference>
<dbReference type="InterPro" id="IPR001365">
    <property type="entry name" value="A_deaminase_dom"/>
</dbReference>
<feature type="region of interest" description="Disordered" evidence="9">
    <location>
        <begin position="222"/>
        <end position="246"/>
    </location>
</feature>
<dbReference type="GO" id="GO:0046872">
    <property type="term" value="F:metal ion binding"/>
    <property type="evidence" value="ECO:0007669"/>
    <property type="project" value="UniProtKB-KW"/>
</dbReference>
<proteinExistence type="inferred from homology"/>
<feature type="compositionally biased region" description="Basic and acidic residues" evidence="9">
    <location>
        <begin position="319"/>
        <end position="342"/>
    </location>
</feature>
<keyword evidence="6" id="KW-0546">Nucleotide metabolism</keyword>
<dbReference type="GeneID" id="9687347"/>
<keyword evidence="3" id="KW-0479">Metal-binding</keyword>
<organism evidence="12">
    <name type="scientific">Micromonas pusilla (strain CCMP1545)</name>
    <name type="common">Picoplanktonic green alga</name>
    <dbReference type="NCBI Taxonomy" id="564608"/>
    <lineage>
        <taxon>Eukaryota</taxon>
        <taxon>Viridiplantae</taxon>
        <taxon>Chlorophyta</taxon>
        <taxon>Mamiellophyceae</taxon>
        <taxon>Mamiellales</taxon>
        <taxon>Mamiellaceae</taxon>
        <taxon>Micromonas</taxon>
    </lineage>
</organism>
<dbReference type="SUPFAM" id="SSF51556">
    <property type="entry name" value="Metallo-dependent hydrolases"/>
    <property type="match status" value="1"/>
</dbReference>
<evidence type="ECO:0000313" key="12">
    <source>
        <dbReference type="Proteomes" id="UP000001876"/>
    </source>
</evidence>
<evidence type="ECO:0000256" key="1">
    <source>
        <dbReference type="ARBA" id="ARBA00001947"/>
    </source>
</evidence>
<feature type="region of interest" description="Disordered" evidence="9">
    <location>
        <begin position="159"/>
        <end position="179"/>
    </location>
</feature>
<reference evidence="11 12" key="1">
    <citation type="journal article" date="2009" name="Science">
        <title>Green evolution and dynamic adaptations revealed by genomes of the marine picoeukaryotes Micromonas.</title>
        <authorList>
            <person name="Worden A.Z."/>
            <person name="Lee J.H."/>
            <person name="Mock T."/>
            <person name="Rouze P."/>
            <person name="Simmons M.P."/>
            <person name="Aerts A.L."/>
            <person name="Allen A.E."/>
            <person name="Cuvelier M.L."/>
            <person name="Derelle E."/>
            <person name="Everett M.V."/>
            <person name="Foulon E."/>
            <person name="Grimwood J."/>
            <person name="Gundlach H."/>
            <person name="Henrissat B."/>
            <person name="Napoli C."/>
            <person name="McDonald S.M."/>
            <person name="Parker M.S."/>
            <person name="Rombauts S."/>
            <person name="Salamov A."/>
            <person name="Von Dassow P."/>
            <person name="Badger J.H."/>
            <person name="Coutinho P.M."/>
            <person name="Demir E."/>
            <person name="Dubchak I."/>
            <person name="Gentemann C."/>
            <person name="Eikrem W."/>
            <person name="Gready J.E."/>
            <person name="John U."/>
            <person name="Lanier W."/>
            <person name="Lindquist E.A."/>
            <person name="Lucas S."/>
            <person name="Mayer K.F."/>
            <person name="Moreau H."/>
            <person name="Not F."/>
            <person name="Otillar R."/>
            <person name="Panaud O."/>
            <person name="Pangilinan J."/>
            <person name="Paulsen I."/>
            <person name="Piegu B."/>
            <person name="Poliakov A."/>
            <person name="Robbens S."/>
            <person name="Schmutz J."/>
            <person name="Toulza E."/>
            <person name="Wyss T."/>
            <person name="Zelensky A."/>
            <person name="Zhou K."/>
            <person name="Armbrust E.V."/>
            <person name="Bhattacharya D."/>
            <person name="Goodenough U.W."/>
            <person name="Van de Peer Y."/>
            <person name="Grigoriev I.V."/>
        </authorList>
    </citation>
    <scope>NUCLEOTIDE SEQUENCE [LARGE SCALE GENOMIC DNA]</scope>
    <source>
        <strain evidence="11 12">CCMP1545</strain>
    </source>
</reference>
<dbReference type="PANTHER" id="PTHR11409">
    <property type="entry name" value="ADENOSINE DEAMINASE"/>
    <property type="match status" value="1"/>
</dbReference>
<comment type="similarity">
    <text evidence="2">Belongs to the metallo-dependent hydrolases superfamily. Adenosine and AMP deaminases family.</text>
</comment>
<dbReference type="EMBL" id="GG663745">
    <property type="protein sequence ID" value="EEH53830.1"/>
    <property type="molecule type" value="Genomic_DNA"/>
</dbReference>
<dbReference type="RefSeq" id="XP_003062118.1">
    <property type="nucleotide sequence ID" value="XM_003062072.1"/>
</dbReference>
<dbReference type="InterPro" id="IPR032466">
    <property type="entry name" value="Metal_Hydrolase"/>
</dbReference>
<evidence type="ECO:0000313" key="11">
    <source>
        <dbReference type="EMBL" id="EEH53830.1"/>
    </source>
</evidence>
<dbReference type="Proteomes" id="UP000001876">
    <property type="component" value="Unassembled WGS sequence"/>
</dbReference>
<dbReference type="KEGG" id="mpp:MICPUCDRAFT_51600"/>
<dbReference type="GO" id="GO:0006154">
    <property type="term" value="P:adenosine catabolic process"/>
    <property type="evidence" value="ECO:0007669"/>
    <property type="project" value="TreeGrafter"/>
</dbReference>
<feature type="compositionally biased region" description="Acidic residues" evidence="9">
    <location>
        <begin position="224"/>
        <end position="233"/>
    </location>
</feature>
<dbReference type="AlphaFoldDB" id="C1N2N7"/>
<evidence type="ECO:0000256" key="4">
    <source>
        <dbReference type="ARBA" id="ARBA00022801"/>
    </source>
</evidence>
<evidence type="ECO:0000256" key="8">
    <source>
        <dbReference type="SAM" id="Coils"/>
    </source>
</evidence>
<keyword evidence="5" id="KW-0862">Zinc</keyword>
<evidence type="ECO:0000256" key="2">
    <source>
        <dbReference type="ARBA" id="ARBA00006676"/>
    </source>
</evidence>
<dbReference type="GO" id="GO:0004000">
    <property type="term" value="F:adenosine deaminase activity"/>
    <property type="evidence" value="ECO:0007669"/>
    <property type="project" value="TreeGrafter"/>
</dbReference>
<keyword evidence="4" id="KW-0378">Hydrolase</keyword>
<gene>
    <name evidence="11" type="ORF">MICPUCDRAFT_51600</name>
</gene>
<dbReference type="OrthoDB" id="272271at2759"/>
<dbReference type="STRING" id="564608.C1N2N7"/>
<feature type="coiled-coil region" evidence="8">
    <location>
        <begin position="30"/>
        <end position="110"/>
    </location>
</feature>
<keyword evidence="8" id="KW-0175">Coiled coil</keyword>
<comment type="cofactor">
    <cofactor evidence="1">
        <name>Zn(2+)</name>
        <dbReference type="ChEBI" id="CHEBI:29105"/>
    </cofactor>
</comment>
<sequence>MAVEDESRAREAAAIVAAAEKSAAREREWAETAAAERADLSSKRAEAERAKAAALAHVRETEAARTAEREALEKARAAVEADRVAAREAREEANALLMEASSIMAEAEESFERAGRIGLAEDALVGEGLLAQYVAGENKNRAPVGPGDSFLGEEIERAEEEDADADAEAANADANGGGGGRGFVSPIALHRGAFAEMASMASSPPASLTPDARRRHNSRMMFVDSDDDDDDEHGDAAGGGGGGREKKKYKYARLTTLDAETVSAIVAPPPMLDDAVACSLERRVRRYARALRALPKVELHAHLNGCVRDETLLDCARRREEERERERERDRERDRDRERERETETEEANDATKCNSMEDVRAMLRKPDGASRPLARCFELFGAIHDLCTTHETLERVAAEAVVDFARDGVVYVELRTTPKDFPSRGVTKESYVEAVVRGISLGCELANDDEHHKVTWRGVEGGVAPRDKETIVARLILRRVLYTGPHTTALACVDRRETAAEATRTVKLAARLRDADRGVVGIDLSGDPTLGTWARFEGSMVLARALGLPVTLHCGEVVTPGEEASMLRFKPERFGHCVNTVRDPALFAGLKRTFACVEVCVTSNVITDSIVGGNDAGKSGGGKGCVDVARVASRHHLKKLLRARHPIALCTDDPGIFSTSLSREYALVAASLGLSDDDLRSLAASALEHAFISGGADAVSGTLPRLRRRVAEGANAWEGLPGRRRRAWNATARAMREVHAVMFPRPDPPPPLRDVDDFAPTRERVALAVSAAIGAACVVGSITLLTAPASTRREWLSALGAAAAGSEKA</sequence>
<evidence type="ECO:0000256" key="7">
    <source>
        <dbReference type="ARBA" id="ARBA00048787"/>
    </source>
</evidence>
<feature type="domain" description="Adenosine deaminase" evidence="10">
    <location>
        <begin position="489"/>
        <end position="609"/>
    </location>
</feature>
<evidence type="ECO:0000256" key="9">
    <source>
        <dbReference type="SAM" id="MobiDB-lite"/>
    </source>
</evidence>
<accession>C1N2N7</accession>
<evidence type="ECO:0000259" key="10">
    <source>
        <dbReference type="Pfam" id="PF00962"/>
    </source>
</evidence>
<dbReference type="Gene3D" id="3.20.20.140">
    <property type="entry name" value="Metal-dependent hydrolases"/>
    <property type="match status" value="1"/>
</dbReference>
<feature type="domain" description="Adenosine deaminase" evidence="10">
    <location>
        <begin position="371"/>
        <end position="444"/>
    </location>
</feature>
<dbReference type="GO" id="GO:0046103">
    <property type="term" value="P:inosine biosynthetic process"/>
    <property type="evidence" value="ECO:0007669"/>
    <property type="project" value="TreeGrafter"/>
</dbReference>
<dbReference type="eggNOG" id="KOG1097">
    <property type="taxonomic scope" value="Eukaryota"/>
</dbReference>
<keyword evidence="12" id="KW-1185">Reference proteome</keyword>
<name>C1N2N7_MICPC</name>
<dbReference type="Pfam" id="PF00962">
    <property type="entry name" value="A_deaminase"/>
    <property type="match status" value="3"/>
</dbReference>
<protein>
    <submittedName>
        <fullName evidence="11">Predicted protein</fullName>
    </submittedName>
</protein>
<evidence type="ECO:0000256" key="3">
    <source>
        <dbReference type="ARBA" id="ARBA00022723"/>
    </source>
</evidence>
<dbReference type="PANTHER" id="PTHR11409:SF42">
    <property type="entry name" value="ADENOSINE DEAMINASE-LIKE PROTEIN"/>
    <property type="match status" value="1"/>
</dbReference>
<dbReference type="GO" id="GO:0009117">
    <property type="term" value="P:nucleotide metabolic process"/>
    <property type="evidence" value="ECO:0007669"/>
    <property type="project" value="UniProtKB-KW"/>
</dbReference>
<evidence type="ECO:0000256" key="6">
    <source>
        <dbReference type="ARBA" id="ARBA00023080"/>
    </source>
</evidence>
<feature type="domain" description="Adenosine deaminase" evidence="10">
    <location>
        <begin position="631"/>
        <end position="694"/>
    </location>
</feature>